<evidence type="ECO:0000313" key="1">
    <source>
        <dbReference type="EMBL" id="MEU0151501.1"/>
    </source>
</evidence>
<dbReference type="RefSeq" id="WP_355663558.1">
    <property type="nucleotide sequence ID" value="NZ_JBEXRX010000010.1"/>
</dbReference>
<dbReference type="EMBL" id="JBEXRX010000010">
    <property type="protein sequence ID" value="MEU0151501.1"/>
    <property type="molecule type" value="Genomic_DNA"/>
</dbReference>
<protein>
    <submittedName>
        <fullName evidence="1">Uncharacterized protein</fullName>
    </submittedName>
</protein>
<sequence>MTLHALRPTICGTGNNVQPSLGGRGMRLTFLGKESTGGQSPTLYATDRDSYVVQGWKVADPTILALETEQETVVEVPAPLMRHLAKNGLAGVVTRIEAPIIDVTTDGNYIIQGARVTDQAALALMDIPDYETCVEVSARHMQNLVASSR</sequence>
<reference evidence="1 2" key="1">
    <citation type="submission" date="2024-06" db="EMBL/GenBank/DDBJ databases">
        <title>The Natural Products Discovery Center: Release of the First 8490 Sequenced Strains for Exploring Actinobacteria Biosynthetic Diversity.</title>
        <authorList>
            <person name="Kalkreuter E."/>
            <person name="Kautsar S.A."/>
            <person name="Yang D."/>
            <person name="Bader C.D."/>
            <person name="Teijaro C.N."/>
            <person name="Fluegel L."/>
            <person name="Davis C.M."/>
            <person name="Simpson J.R."/>
            <person name="Lauterbach L."/>
            <person name="Steele A.D."/>
            <person name="Gui C."/>
            <person name="Meng S."/>
            <person name="Li G."/>
            <person name="Viehrig K."/>
            <person name="Ye F."/>
            <person name="Su P."/>
            <person name="Kiefer A.F."/>
            <person name="Nichols A."/>
            <person name="Cepeda A.J."/>
            <person name="Yan W."/>
            <person name="Fan B."/>
            <person name="Jiang Y."/>
            <person name="Adhikari A."/>
            <person name="Zheng C.-J."/>
            <person name="Schuster L."/>
            <person name="Cowan T.M."/>
            <person name="Smanski M.J."/>
            <person name="Chevrette M.G."/>
            <person name="De Carvalho L.P.S."/>
            <person name="Shen B."/>
        </authorList>
    </citation>
    <scope>NUCLEOTIDE SEQUENCE [LARGE SCALE GENOMIC DNA]</scope>
    <source>
        <strain evidence="1 2">NPDC006286</strain>
    </source>
</reference>
<proteinExistence type="predicted"/>
<name>A0ABV2VFC9_9ACTN</name>
<keyword evidence="2" id="KW-1185">Reference proteome</keyword>
<accession>A0ABV2VFC9</accession>
<evidence type="ECO:0000313" key="2">
    <source>
        <dbReference type="Proteomes" id="UP001550348"/>
    </source>
</evidence>
<gene>
    <name evidence="1" type="ORF">ABZ071_06150</name>
</gene>
<dbReference type="Proteomes" id="UP001550348">
    <property type="component" value="Unassembled WGS sequence"/>
</dbReference>
<comment type="caution">
    <text evidence="1">The sequence shown here is derived from an EMBL/GenBank/DDBJ whole genome shotgun (WGS) entry which is preliminary data.</text>
</comment>
<organism evidence="1 2">
    <name type="scientific">Micromonospora fulviviridis</name>
    <dbReference type="NCBI Taxonomy" id="47860"/>
    <lineage>
        <taxon>Bacteria</taxon>
        <taxon>Bacillati</taxon>
        <taxon>Actinomycetota</taxon>
        <taxon>Actinomycetes</taxon>
        <taxon>Micromonosporales</taxon>
        <taxon>Micromonosporaceae</taxon>
        <taxon>Micromonospora</taxon>
    </lineage>
</organism>